<dbReference type="Proteomes" id="UP000324222">
    <property type="component" value="Unassembled WGS sequence"/>
</dbReference>
<evidence type="ECO:0000313" key="2">
    <source>
        <dbReference type="Proteomes" id="UP000324222"/>
    </source>
</evidence>
<dbReference type="EMBL" id="VSRR010005648">
    <property type="protein sequence ID" value="MPC43009.1"/>
    <property type="molecule type" value="Genomic_DNA"/>
</dbReference>
<gene>
    <name evidence="1" type="ORF">E2C01_036644</name>
</gene>
<organism evidence="1 2">
    <name type="scientific">Portunus trituberculatus</name>
    <name type="common">Swimming crab</name>
    <name type="synonym">Neptunus trituberculatus</name>
    <dbReference type="NCBI Taxonomy" id="210409"/>
    <lineage>
        <taxon>Eukaryota</taxon>
        <taxon>Metazoa</taxon>
        <taxon>Ecdysozoa</taxon>
        <taxon>Arthropoda</taxon>
        <taxon>Crustacea</taxon>
        <taxon>Multicrustacea</taxon>
        <taxon>Malacostraca</taxon>
        <taxon>Eumalacostraca</taxon>
        <taxon>Eucarida</taxon>
        <taxon>Decapoda</taxon>
        <taxon>Pleocyemata</taxon>
        <taxon>Brachyura</taxon>
        <taxon>Eubrachyura</taxon>
        <taxon>Portunoidea</taxon>
        <taxon>Portunidae</taxon>
        <taxon>Portuninae</taxon>
        <taxon>Portunus</taxon>
    </lineage>
</organism>
<keyword evidence="2" id="KW-1185">Reference proteome</keyword>
<sequence>MWEACVACVGDADLCTPHPNTFCRRPIVSAAANSRGFYAFHNNIVEIKVLKRGIARSITRKRNISSNDEQTLQKYTWNLNT</sequence>
<evidence type="ECO:0000313" key="1">
    <source>
        <dbReference type="EMBL" id="MPC43009.1"/>
    </source>
</evidence>
<proteinExistence type="predicted"/>
<name>A0A5B7FCM5_PORTR</name>
<protein>
    <submittedName>
        <fullName evidence="1">Uncharacterized protein</fullName>
    </submittedName>
</protein>
<dbReference type="AlphaFoldDB" id="A0A5B7FCM5"/>
<accession>A0A5B7FCM5</accession>
<comment type="caution">
    <text evidence="1">The sequence shown here is derived from an EMBL/GenBank/DDBJ whole genome shotgun (WGS) entry which is preliminary data.</text>
</comment>
<reference evidence="1 2" key="1">
    <citation type="submission" date="2019-05" db="EMBL/GenBank/DDBJ databases">
        <title>Another draft genome of Portunus trituberculatus and its Hox gene families provides insights of decapod evolution.</title>
        <authorList>
            <person name="Jeong J.-H."/>
            <person name="Song I."/>
            <person name="Kim S."/>
            <person name="Choi T."/>
            <person name="Kim D."/>
            <person name="Ryu S."/>
            <person name="Kim W."/>
        </authorList>
    </citation>
    <scope>NUCLEOTIDE SEQUENCE [LARGE SCALE GENOMIC DNA]</scope>
    <source>
        <tissue evidence="1">Muscle</tissue>
    </source>
</reference>